<dbReference type="EMBL" id="FPHH01000157">
    <property type="protein sequence ID" value="SFV70760.1"/>
    <property type="molecule type" value="Genomic_DNA"/>
</dbReference>
<dbReference type="AlphaFoldDB" id="A0A1W1CY31"/>
<organism evidence="2">
    <name type="scientific">hydrothermal vent metagenome</name>
    <dbReference type="NCBI Taxonomy" id="652676"/>
    <lineage>
        <taxon>unclassified sequences</taxon>
        <taxon>metagenomes</taxon>
        <taxon>ecological metagenomes</taxon>
    </lineage>
</organism>
<protein>
    <submittedName>
        <fullName evidence="2">Uncharacterized protein</fullName>
    </submittedName>
</protein>
<sequence>MNTFIDVLMLIFFVIFMIFIFGGYHKIKFEKRKEEKEENG</sequence>
<evidence type="ECO:0000313" key="2">
    <source>
        <dbReference type="EMBL" id="SFV70760.1"/>
    </source>
</evidence>
<keyword evidence="1" id="KW-0812">Transmembrane</keyword>
<evidence type="ECO:0000256" key="1">
    <source>
        <dbReference type="SAM" id="Phobius"/>
    </source>
</evidence>
<keyword evidence="1" id="KW-1133">Transmembrane helix</keyword>
<proteinExistence type="predicted"/>
<reference evidence="2" key="1">
    <citation type="submission" date="2016-10" db="EMBL/GenBank/DDBJ databases">
        <authorList>
            <person name="de Groot N.N."/>
        </authorList>
    </citation>
    <scope>NUCLEOTIDE SEQUENCE</scope>
</reference>
<keyword evidence="1" id="KW-0472">Membrane</keyword>
<gene>
    <name evidence="2" type="ORF">MNB_SM-5-1473</name>
</gene>
<feature type="transmembrane region" description="Helical" evidence="1">
    <location>
        <begin position="6"/>
        <end position="24"/>
    </location>
</feature>
<name>A0A1W1CY31_9ZZZZ</name>
<accession>A0A1W1CY31</accession>